<comment type="caution">
    <text evidence="1">The sequence shown here is derived from an EMBL/GenBank/DDBJ whole genome shotgun (WGS) entry which is preliminary data.</text>
</comment>
<accession>A0A4C1X3I9</accession>
<evidence type="ECO:0000313" key="1">
    <source>
        <dbReference type="EMBL" id="GBP56857.1"/>
    </source>
</evidence>
<keyword evidence="2" id="KW-1185">Reference proteome</keyword>
<dbReference type="Proteomes" id="UP000299102">
    <property type="component" value="Unassembled WGS sequence"/>
</dbReference>
<dbReference type="AlphaFoldDB" id="A0A4C1X3I9"/>
<organism evidence="1 2">
    <name type="scientific">Eumeta variegata</name>
    <name type="common">Bagworm moth</name>
    <name type="synonym">Eumeta japonica</name>
    <dbReference type="NCBI Taxonomy" id="151549"/>
    <lineage>
        <taxon>Eukaryota</taxon>
        <taxon>Metazoa</taxon>
        <taxon>Ecdysozoa</taxon>
        <taxon>Arthropoda</taxon>
        <taxon>Hexapoda</taxon>
        <taxon>Insecta</taxon>
        <taxon>Pterygota</taxon>
        <taxon>Neoptera</taxon>
        <taxon>Endopterygota</taxon>
        <taxon>Lepidoptera</taxon>
        <taxon>Glossata</taxon>
        <taxon>Ditrysia</taxon>
        <taxon>Tineoidea</taxon>
        <taxon>Psychidae</taxon>
        <taxon>Oiketicinae</taxon>
        <taxon>Eumeta</taxon>
    </lineage>
</organism>
<sequence>MQRGGIYWISMRRAGERTYSGCELTRVPRETSVLTSSPGMPLLNKRRQWTVIVSRCCSAKRFMLANSPSCACAPDKIQDLLHVLEERLIFVKERAEIEVGMGVRILRENFPTS</sequence>
<protein>
    <submittedName>
        <fullName evidence="1">Uncharacterized protein</fullName>
    </submittedName>
</protein>
<reference evidence="1 2" key="1">
    <citation type="journal article" date="2019" name="Commun. Biol.">
        <title>The bagworm genome reveals a unique fibroin gene that provides high tensile strength.</title>
        <authorList>
            <person name="Kono N."/>
            <person name="Nakamura H."/>
            <person name="Ohtoshi R."/>
            <person name="Tomita M."/>
            <person name="Numata K."/>
            <person name="Arakawa K."/>
        </authorList>
    </citation>
    <scope>NUCLEOTIDE SEQUENCE [LARGE SCALE GENOMIC DNA]</scope>
</reference>
<dbReference type="EMBL" id="BGZK01000702">
    <property type="protein sequence ID" value="GBP56857.1"/>
    <property type="molecule type" value="Genomic_DNA"/>
</dbReference>
<gene>
    <name evidence="1" type="ORF">EVAR_41493_1</name>
</gene>
<dbReference type="OrthoDB" id="411823at2759"/>
<evidence type="ECO:0000313" key="2">
    <source>
        <dbReference type="Proteomes" id="UP000299102"/>
    </source>
</evidence>
<proteinExistence type="predicted"/>
<name>A0A4C1X3I9_EUMVA</name>